<dbReference type="Proteomes" id="UP001372338">
    <property type="component" value="Unassembled WGS sequence"/>
</dbReference>
<dbReference type="EMBL" id="JAYWIO010000001">
    <property type="protein sequence ID" value="KAK7288499.1"/>
    <property type="molecule type" value="Genomic_DNA"/>
</dbReference>
<accession>A0AAN9P8S3</accession>
<feature type="compositionally biased region" description="Low complexity" evidence="1">
    <location>
        <begin position="194"/>
        <end position="208"/>
    </location>
</feature>
<evidence type="ECO:0000313" key="4">
    <source>
        <dbReference type="Proteomes" id="UP001372338"/>
    </source>
</evidence>
<name>A0AAN9P8S3_CROPI</name>
<proteinExistence type="predicted"/>
<sequence>MGIPQAGKPHWLFLVGPIGGVLAELSSYINMDDERKLLRRKRFTPDEILGKTTLVVTPKHGDRFISINPYSVENAFKIMDGQYTIQSMGSAAQHVPKVTIKDSNIDFGDRSILHTELKELLPGKRKLKQVGNSKASAGQQLLPLGGAANFMPCTPLSDITNVIASSLEEVGNSKSGPGKQQPSSLGRNSKASAGQQLLPLGGPGKQQPRIGGNSKGSAGQQLLPLGGPAKQQPPLDGNSKASAGQQLLPLGSTLTTCVANFMPCTPLSDITNVIASSPEEVGNSKSGPEKQQPPLSGDGSTLHTELKKLLPGKRKLKQVGNYKASA</sequence>
<feature type="signal peptide" evidence="2">
    <location>
        <begin position="1"/>
        <end position="23"/>
    </location>
</feature>
<keyword evidence="2" id="KW-0732">Signal</keyword>
<feature type="compositionally biased region" description="Polar residues" evidence="1">
    <location>
        <begin position="172"/>
        <end position="193"/>
    </location>
</feature>
<reference evidence="3 4" key="1">
    <citation type="submission" date="2024-01" db="EMBL/GenBank/DDBJ databases">
        <title>The genomes of 5 underutilized Papilionoideae crops provide insights into root nodulation and disease resistanc.</title>
        <authorList>
            <person name="Yuan L."/>
        </authorList>
    </citation>
    <scope>NUCLEOTIDE SEQUENCE [LARGE SCALE GENOMIC DNA]</scope>
    <source>
        <strain evidence="3">ZHUSHIDOU_FW_LH</strain>
        <tissue evidence="3">Leaf</tissue>
    </source>
</reference>
<comment type="caution">
    <text evidence="3">The sequence shown here is derived from an EMBL/GenBank/DDBJ whole genome shotgun (WGS) entry which is preliminary data.</text>
</comment>
<protein>
    <submittedName>
        <fullName evidence="3">Uncharacterized protein</fullName>
    </submittedName>
</protein>
<keyword evidence="4" id="KW-1185">Reference proteome</keyword>
<organism evidence="3 4">
    <name type="scientific">Crotalaria pallida</name>
    <name type="common">Smooth rattlebox</name>
    <name type="synonym">Crotalaria striata</name>
    <dbReference type="NCBI Taxonomy" id="3830"/>
    <lineage>
        <taxon>Eukaryota</taxon>
        <taxon>Viridiplantae</taxon>
        <taxon>Streptophyta</taxon>
        <taxon>Embryophyta</taxon>
        <taxon>Tracheophyta</taxon>
        <taxon>Spermatophyta</taxon>
        <taxon>Magnoliopsida</taxon>
        <taxon>eudicotyledons</taxon>
        <taxon>Gunneridae</taxon>
        <taxon>Pentapetalae</taxon>
        <taxon>rosids</taxon>
        <taxon>fabids</taxon>
        <taxon>Fabales</taxon>
        <taxon>Fabaceae</taxon>
        <taxon>Papilionoideae</taxon>
        <taxon>50 kb inversion clade</taxon>
        <taxon>genistoids sensu lato</taxon>
        <taxon>core genistoids</taxon>
        <taxon>Crotalarieae</taxon>
        <taxon>Crotalaria</taxon>
    </lineage>
</organism>
<evidence type="ECO:0000313" key="3">
    <source>
        <dbReference type="EMBL" id="KAK7288499.1"/>
    </source>
</evidence>
<dbReference type="AlphaFoldDB" id="A0AAN9P8S3"/>
<feature type="region of interest" description="Disordered" evidence="1">
    <location>
        <begin position="278"/>
        <end position="302"/>
    </location>
</feature>
<evidence type="ECO:0000256" key="2">
    <source>
        <dbReference type="SAM" id="SignalP"/>
    </source>
</evidence>
<gene>
    <name evidence="3" type="ORF">RIF29_01959</name>
</gene>
<feature type="region of interest" description="Disordered" evidence="1">
    <location>
        <begin position="307"/>
        <end position="326"/>
    </location>
</feature>
<evidence type="ECO:0000256" key="1">
    <source>
        <dbReference type="SAM" id="MobiDB-lite"/>
    </source>
</evidence>
<feature type="region of interest" description="Disordered" evidence="1">
    <location>
        <begin position="170"/>
        <end position="243"/>
    </location>
</feature>
<feature type="chain" id="PRO_5042945243" evidence="2">
    <location>
        <begin position="24"/>
        <end position="326"/>
    </location>
</feature>